<comment type="catalytic activity">
    <reaction evidence="6">
        <text>L-threonylcarbamoyladenylate + adenosine(37) in tRNA = N(6)-L-threonylcarbamoyladenosine(37) in tRNA + AMP + H(+)</text>
        <dbReference type="Rhea" id="RHEA:37059"/>
        <dbReference type="Rhea" id="RHEA-COMP:10162"/>
        <dbReference type="Rhea" id="RHEA-COMP:10163"/>
        <dbReference type="ChEBI" id="CHEBI:15378"/>
        <dbReference type="ChEBI" id="CHEBI:73682"/>
        <dbReference type="ChEBI" id="CHEBI:74411"/>
        <dbReference type="ChEBI" id="CHEBI:74418"/>
        <dbReference type="ChEBI" id="CHEBI:456215"/>
        <dbReference type="EC" id="2.3.1.234"/>
    </reaction>
</comment>
<evidence type="ECO:0000313" key="9">
    <source>
        <dbReference type="Proteomes" id="UP000190105"/>
    </source>
</evidence>
<dbReference type="PANTHER" id="PTHR11735">
    <property type="entry name" value="TRNA N6-ADENOSINE THREONYLCARBAMOYLTRANSFERASE"/>
    <property type="match status" value="1"/>
</dbReference>
<evidence type="ECO:0000256" key="6">
    <source>
        <dbReference type="ARBA" id="ARBA00048117"/>
    </source>
</evidence>
<dbReference type="GO" id="GO:0005829">
    <property type="term" value="C:cytosol"/>
    <property type="evidence" value="ECO:0007669"/>
    <property type="project" value="TreeGrafter"/>
</dbReference>
<dbReference type="Gene3D" id="3.30.420.40">
    <property type="match status" value="2"/>
</dbReference>
<dbReference type="PANTHER" id="PTHR11735:SF11">
    <property type="entry name" value="TRNA THREONYLCARBAMOYLADENOSINE BIOSYNTHESIS PROTEIN TSAB"/>
    <property type="match status" value="1"/>
</dbReference>
<proteinExistence type="predicted"/>
<evidence type="ECO:0000256" key="4">
    <source>
        <dbReference type="ARBA" id="ARBA00022723"/>
    </source>
</evidence>
<dbReference type="EMBL" id="FUYH01000004">
    <property type="protein sequence ID" value="SKA81991.1"/>
    <property type="molecule type" value="Genomic_DNA"/>
</dbReference>
<dbReference type="InterPro" id="IPR000905">
    <property type="entry name" value="Gcp-like_dom"/>
</dbReference>
<gene>
    <name evidence="8" type="ORF">SAMN05443428_104145</name>
</gene>
<keyword evidence="9" id="KW-1185">Reference proteome</keyword>
<evidence type="ECO:0000256" key="2">
    <source>
        <dbReference type="ARBA" id="ARBA00022679"/>
    </source>
</evidence>
<dbReference type="GO" id="GO:0046872">
    <property type="term" value="F:metal ion binding"/>
    <property type="evidence" value="ECO:0007669"/>
    <property type="project" value="UniProtKB-KW"/>
</dbReference>
<dbReference type="InterPro" id="IPR043129">
    <property type="entry name" value="ATPase_NBD"/>
</dbReference>
<dbReference type="Pfam" id="PF00814">
    <property type="entry name" value="TsaD"/>
    <property type="match status" value="1"/>
</dbReference>
<evidence type="ECO:0000259" key="7">
    <source>
        <dbReference type="Pfam" id="PF00814"/>
    </source>
</evidence>
<sequence length="306" mass="34005">MHRVLGIDTSNYTTSVAIVDNGSIVYDNRKLLKVKEGEKGLRQSEALFQHVNNLPSLLNDKTVKSLDAVCVSIKPRPKEESYMPVFKAGQSIAEAVAYTNNIKIFYTTHQEGHIEAACRSIDFEYKEFIAFHLSGGTSEVLYVKRDKNYIIEKIGGTKDISFGQLVDRIGVALGYEFPSGSYVDLKALRCVNSELRIPSRVDGLEFNLSGQETLGLKYIDKGYNHEEICYAVMLCAAKTIEKVIINSLKTYKLPVLIMGGVASSSFLKNYITKKFFNSVFFSNPKYASDNATGVAFIGYMNLGGAF</sequence>
<evidence type="ECO:0000256" key="5">
    <source>
        <dbReference type="ARBA" id="ARBA00023315"/>
    </source>
</evidence>
<evidence type="ECO:0000256" key="3">
    <source>
        <dbReference type="ARBA" id="ARBA00022694"/>
    </source>
</evidence>
<dbReference type="EC" id="2.3.1.234" evidence="1"/>
<organism evidence="8 9">
    <name type="scientific">Caloramator quimbayensis</name>
    <dbReference type="NCBI Taxonomy" id="1147123"/>
    <lineage>
        <taxon>Bacteria</taxon>
        <taxon>Bacillati</taxon>
        <taxon>Bacillota</taxon>
        <taxon>Clostridia</taxon>
        <taxon>Eubacteriales</taxon>
        <taxon>Clostridiaceae</taxon>
        <taxon>Caloramator</taxon>
    </lineage>
</organism>
<dbReference type="GO" id="GO:0008033">
    <property type="term" value="P:tRNA processing"/>
    <property type="evidence" value="ECO:0007669"/>
    <property type="project" value="UniProtKB-KW"/>
</dbReference>
<keyword evidence="2" id="KW-0808">Transferase</keyword>
<evidence type="ECO:0000256" key="1">
    <source>
        <dbReference type="ARBA" id="ARBA00012156"/>
    </source>
</evidence>
<dbReference type="SUPFAM" id="SSF53067">
    <property type="entry name" value="Actin-like ATPase domain"/>
    <property type="match status" value="1"/>
</dbReference>
<dbReference type="RefSeq" id="WP_078695775.1">
    <property type="nucleotide sequence ID" value="NZ_FUYH01000004.1"/>
</dbReference>
<protein>
    <recommendedName>
        <fullName evidence="1">N(6)-L-threonylcarbamoyladenine synthase</fullName>
        <ecNumber evidence="1">2.3.1.234</ecNumber>
    </recommendedName>
</protein>
<dbReference type="STRING" id="1147123.SAMN05443428_104145"/>
<dbReference type="AlphaFoldDB" id="A0A1T4WZG7"/>
<accession>A0A1T4WZG7</accession>
<keyword evidence="5" id="KW-0012">Acyltransferase</keyword>
<dbReference type="GO" id="GO:0061711">
    <property type="term" value="F:tRNA N(6)-L-threonylcarbamoyladenine synthase activity"/>
    <property type="evidence" value="ECO:0007669"/>
    <property type="project" value="UniProtKB-EC"/>
</dbReference>
<dbReference type="OrthoDB" id="1675500at2"/>
<evidence type="ECO:0000313" key="8">
    <source>
        <dbReference type="EMBL" id="SKA81991.1"/>
    </source>
</evidence>
<dbReference type="Proteomes" id="UP000190105">
    <property type="component" value="Unassembled WGS sequence"/>
</dbReference>
<name>A0A1T4WZG7_9CLOT</name>
<keyword evidence="3" id="KW-0819">tRNA processing</keyword>
<dbReference type="InterPro" id="IPR017861">
    <property type="entry name" value="KAE1/TsaD"/>
</dbReference>
<dbReference type="PRINTS" id="PR00789">
    <property type="entry name" value="OSIALOPTASE"/>
</dbReference>
<feature type="domain" description="Gcp-like" evidence="7">
    <location>
        <begin position="64"/>
        <end position="295"/>
    </location>
</feature>
<keyword evidence="4" id="KW-0479">Metal-binding</keyword>
<reference evidence="9" key="1">
    <citation type="submission" date="2017-02" db="EMBL/GenBank/DDBJ databases">
        <authorList>
            <person name="Varghese N."/>
            <person name="Submissions S."/>
        </authorList>
    </citation>
    <scope>NUCLEOTIDE SEQUENCE [LARGE SCALE GENOMIC DNA]</scope>
    <source>
        <strain evidence="9">USBA 833</strain>
    </source>
</reference>